<keyword evidence="5" id="KW-1185">Reference proteome</keyword>
<feature type="region of interest" description="Disordered" evidence="2">
    <location>
        <begin position="118"/>
        <end position="142"/>
    </location>
</feature>
<feature type="transmembrane region" description="Helical" evidence="3">
    <location>
        <begin position="6"/>
        <end position="27"/>
    </location>
</feature>
<comment type="caution">
    <text evidence="4">The sequence shown here is derived from an EMBL/GenBank/DDBJ whole genome shotgun (WGS) entry which is preliminary data.</text>
</comment>
<feature type="compositionally biased region" description="Acidic residues" evidence="2">
    <location>
        <begin position="3695"/>
        <end position="3730"/>
    </location>
</feature>
<feature type="coiled-coil region" evidence="1">
    <location>
        <begin position="1303"/>
        <end position="1330"/>
    </location>
</feature>
<feature type="compositionally biased region" description="Basic and acidic residues" evidence="2">
    <location>
        <begin position="3627"/>
        <end position="3645"/>
    </location>
</feature>
<feature type="compositionally biased region" description="Basic and acidic residues" evidence="2">
    <location>
        <begin position="3672"/>
        <end position="3683"/>
    </location>
</feature>
<feature type="compositionally biased region" description="Acidic residues" evidence="2">
    <location>
        <begin position="3455"/>
        <end position="3487"/>
    </location>
</feature>
<keyword evidence="3" id="KW-0472">Membrane</keyword>
<keyword evidence="3" id="KW-1133">Transmembrane helix</keyword>
<reference evidence="4 5" key="1">
    <citation type="journal article" date="2022" name="bioRxiv">
        <title>Genomics of Preaxostyla Flagellates Illuminates Evolutionary Transitions and the Path Towards Mitochondrial Loss.</title>
        <authorList>
            <person name="Novak L.V.F."/>
            <person name="Treitli S.C."/>
            <person name="Pyrih J."/>
            <person name="Halakuc P."/>
            <person name="Pipaliya S.V."/>
            <person name="Vacek V."/>
            <person name="Brzon O."/>
            <person name="Soukal P."/>
            <person name="Eme L."/>
            <person name="Dacks J.B."/>
            <person name="Karnkowska A."/>
            <person name="Elias M."/>
            <person name="Hampl V."/>
        </authorList>
    </citation>
    <scope>NUCLEOTIDE SEQUENCE [LARGE SCALE GENOMIC DNA]</scope>
    <source>
        <strain evidence="4">NAU3</strain>
        <tissue evidence="4">Gut</tissue>
    </source>
</reference>
<feature type="region of interest" description="Disordered" evidence="2">
    <location>
        <begin position="3390"/>
        <end position="3895"/>
    </location>
</feature>
<protein>
    <submittedName>
        <fullName evidence="4">Uncharacterized protein</fullName>
    </submittedName>
</protein>
<feature type="compositionally biased region" description="Basic and acidic residues" evidence="2">
    <location>
        <begin position="3396"/>
        <end position="3405"/>
    </location>
</feature>
<feature type="compositionally biased region" description="Basic and acidic residues" evidence="2">
    <location>
        <begin position="3802"/>
        <end position="3816"/>
    </location>
</feature>
<evidence type="ECO:0000256" key="1">
    <source>
        <dbReference type="SAM" id="Coils"/>
    </source>
</evidence>
<evidence type="ECO:0000256" key="3">
    <source>
        <dbReference type="SAM" id="Phobius"/>
    </source>
</evidence>
<feature type="compositionally biased region" description="Acidic residues" evidence="2">
    <location>
        <begin position="3774"/>
        <end position="3801"/>
    </location>
</feature>
<organism evidence="4 5">
    <name type="scientific">Blattamonas nauphoetae</name>
    <dbReference type="NCBI Taxonomy" id="2049346"/>
    <lineage>
        <taxon>Eukaryota</taxon>
        <taxon>Metamonada</taxon>
        <taxon>Preaxostyla</taxon>
        <taxon>Oxymonadida</taxon>
        <taxon>Blattamonas</taxon>
    </lineage>
</organism>
<feature type="compositionally biased region" description="Polar residues" evidence="2">
    <location>
        <begin position="3357"/>
        <end position="3366"/>
    </location>
</feature>
<name>A0ABQ9Y5U6_9EUKA</name>
<feature type="region of interest" description="Disordered" evidence="2">
    <location>
        <begin position="3290"/>
        <end position="3366"/>
    </location>
</feature>
<keyword evidence="1" id="KW-0175">Coiled coil</keyword>
<feature type="region of interest" description="Disordered" evidence="2">
    <location>
        <begin position="1403"/>
        <end position="1433"/>
    </location>
</feature>
<feature type="compositionally biased region" description="Basic and acidic residues" evidence="2">
    <location>
        <begin position="1418"/>
        <end position="1433"/>
    </location>
</feature>
<feature type="compositionally biased region" description="Acidic residues" evidence="2">
    <location>
        <begin position="3659"/>
        <end position="3670"/>
    </location>
</feature>
<dbReference type="EMBL" id="JARBJD010000032">
    <property type="protein sequence ID" value="KAK2959103.1"/>
    <property type="molecule type" value="Genomic_DNA"/>
</dbReference>
<sequence>MSFSDVVFFILVGTLVHLYLVGLIVSFQRNTPSILIGELTRSLAVDSIRWEQCTIEQITQLSLSFTVSDYQVSFTCDSLSTSLSFVRIVTFILSIIFPRFFNTSVDIHLNKPNVRMTKTKSSSRTHTNEGTRLSTAFSSSSSHSTNSFFTAIDATFFYPIVQRIFRYLTSSKKTTPQSLQALLSRFKVYVHQSTVLSVDGEAGTRNWVGVTVDEASFGSVVLDAASKSEVERRSDDLIDEEEAQIKIGFDASNIVLIAGAEEVDIAASPNNSDSLDLSTRIRRTELRATVETVQMRGIASTVRKDDKTRLMISAVEIAVAYVHGSTRSVTLSLQDALSKDPADLFEISTNSDELEENDEDFSENEDEITLEDVFSKKDPSFWVSHMLFQLILPSKKRKRKADSFLVGDPLFDSDCEIKAEMMNETLTSLESDLGTVLADSSATIVISQFIYLVPSDTSFERSQVASRFSRSLPTYNKQPARPIVFDKYCPVDPYVSKFLVLEGMMDNRSETDIDESPTTSWITELVRTFSEGSVYRSGVVFDTLELRLNRSEDRSSITLSATPITLQVHPSQISQFEDSLEALFNPLANYHSSFPSFTGPIASHCSLAAVLLTIFEKDGSDVIESKSCECGVVVQEISLRFSSLPTELLAQSPQSSPSQIDQSTITRTLSLNTDAATVWTEHADAVHKFSSHPFIGVGSDTSDIILVGGISGTAVQTIKRVEIGSDGPAQEVSHSRSSVTSSLMFVQNVIEGELKGPVRLSVTKGTQHTADVLLSLSSSVCSSAKQLFDHSISHSPLSSLAKPTKTVSTSLRVSTPAVHALVPHTTTSSTATLIALPPSTVVTSNRAILDEQSSGRTKRTKKLTSGNEFVVIGEIARMIETTAVFNGIISARIVSVDDHEEDETEKDNQRLLFSLSALSFQTGLMTSNNHFVPIPASIQQTSRTAKVLIGELSIPLTRRKFTSFEHALSRISKLIPSSPSSNINTRNTTLTLNIDSIDALFPLSKTSNFRIAGKEVGLSFLPSLDRSSPPLYSFSMVNLDTSINTTPLFISAKLSLTNSTSLLTHRIELEPLPEQSEHFVSASFLTTSSSLASTLTPTLSSLPSWSIAHQDVQLSWRESAPRQGLVSTDLFGQIRTNPATPYDQLLPPPVRHSVNERRYVLTPTFIQVAEEEVEVQASSPMESLELSPDEPQQGGLVGLSMMDPSLSTPQLKIRKRVINTHLLFSIDERNEDGEFLSELLRVGRTQRNSAFEDEIDALQKAELRRELEREREWQEENKFDGEREKERQIELQANQTLEELWKRDREEEEKREEEWARVEEEERLREEESNRMFDETMKLALLLETGLSTSEDVQTIQFSKASLQTLEQLKEANRIEREKEQNEFQVRLNRRKEERALFQKKQEAFKKQQENHKRRIQLKREHAKNERARREEQKKDEARLLALVEMWKGGIKEQRTIDLCGEDESEEATLTLKGKKRDKKVTLYTKTAQKKIADAEDELSLLQSENLDTPARVSTITAELLSRWNRAMPPSQYQQSRLFVHSTDFTELREKQAEIVGTYFYCLKFASAASTDADFNAAHFMSRVKHKSAPFPTALTTENFPVVDLEEASLFIHTDLDIDVEIDDVYRGLDILSIGLGFDMSETSSPSIVSDTVAVNISNSSVYLMETIADSVGRRTRIAIDVATSVLEHALDKQGEQVSDAQVKTPFKKIRKVIKTAERESFDFGAQCQTVPVLAVSFESLNLLLTEHDMKPVKCGSLVLNSSDVVVATHCLPKTQLLESQSVSFAALIFPSIEPVEVFGEVVKKPNLWDADCLQIVSMSVALHNPRLLIHPDTYQKITMISNAIQKVSTALQQINLKNNDSPFVSEHCFFDVSATNLFLSLVPGKSRTLLTNRLLKESEDLPFSSHVIFEARSLALKKLGTLFESNCESMTVSVGRGSVDCEARLSASTISVPILSVTHSLVDGKPFLDVSFLPPQSTVMHSTESRMALPSFELTLTATSVIAHTISDHVLILRSLRSQKETKKTPESSLRVRLIDLCGSFVSAEQYMNGILQQDSGIPDLFLRIKEEEAIHPSRLAINIPFIEVVVVQSATTTLTVELFELSFAASDPSPVARTTRSQSPLYSPIKTRSTLINNKLLKSNNHLIDVTSLLLNNDRIKQTLNEEREEADSDQEEGHVARPFDEFDDDYTSYNNEVLADRYTYVLRMRIQERNKTASANWEKEQSFQNLVKRVKRANIPSERSIPDYDSAFYSRSVQASFVYRGIVGLEEDVTISTVNHIRFMMTVEEETPFIEASFNSPRISLTHSHLESLLVVSSALTMIGHSAINLKRSPTEKTADVSVLNLVRTTQTPQFRVSINNTLSVSLCEMNPFSTIVFTTPSVSVVSTKVGKTQDLTNVEVGRRFVVETAPSIRVCFIREDVLAKYSFSSMPVLLSDSTLSVSYLKLNPHLTAYSQPTNTIQLRLPDFSFNSIPSSTFGPLVTFVSKASEAVNNHYAAASQAILRSLLPLPAFALPKHLSRFVDMASFIATIKIPDITSTSTYSLNELRARFGKSIELEVLKNAVYAVEEMPFANDVYNTIESLWVPGREKVEDSLVAEAVVDAIDMHRHIKSFVASQDLLKSFSSVLTEQDEEQSKEGGESEEAAESSGAGGDGEDDKNEGVDASAPRYVISLVTDEIRIVKISSEYTTTHTDEDRMYTSGLVRGVAFTTSTTPGLASVSSLKINEIDVRQTPYSQLERFLDVEDSGETSEVKDRIGQIILGRTSERLTKRERKLHESDREIFRKAQFSLMPSSKDTRDVPHLLFRFFFPPPAVSQLNHSLNITSVINSTLLTITKDPERYAYQVGEPQPSLDFSPTVPAVTLAVIRPNVTIAASMTKSLQIYEAIDISLNSVDLTIPPNAPSLPDLVRKTIHPEKRARRDMLKQRLRSYMSQSRSIDNSPHVTPKGTPRTNKRAMKETNMETPVEAGMQVITLSFDSSAPTSALSSPTLLIPRHLTTSCPHSGMRSPFIGTPAMVFSPFLSRSGASPQSRAHTPFLVKNAFDDEESEDVEVDEDNLFAEYLNLPSDDDEAETFSDNTPNDPRIKTLQNSIYKETRKLRNEELSFYSRVSADFDNVTFTTMEETNTHTRTLFSDTVDVKFPIDRVALDVKPSRFTFSDFAVSPSQLAFLIQSEFKDLSTMASKQYKKRNNIRSTRKATIKDSDYMRPVFLPQPKLSGTAIGTSEFTHSFNTIFEEQDRRINEQFRKAMNPPRSSSPVPAKVRMVVAPPVPRSDDEEEDGLSAMERMLRRVERMSEEERGWSEEDEDERERGKSGSLDGQTSEGQSTHTDSLDHPTSSSLLESSTTLSKSTELDEMSAIQSKTLSSIKQRRFRSFTERIHEICSSLAAELDVESDEANLKPTDEVSGRIGPVQEQSIDGDSPESGTPEPPAVSFEDRKDEENGEVEEEEGEKKENDVEEPVEDDDISLDLDDFDVEDASDPAEHEDDKEETKPEQEQPPTPSGLDTRTAASPSPEEVPAEKDTKETGHTQNEDDEDEEFNFSGSDFEAEEDQREDDKPITTEEHVEQEEKPITEEDQPEDDKPATEEEVIEPKEEPTTEEQVEQEEKPITEEDQPESEKPEVEEEKEQEERPITEEEHPEDDKPITPEEDVDQEEKPTFEEEEKLEEEPTPSDDAKEPDHHQPETEPSSTEPSPPEQEDIEPSPPEPEDIEPSPPEPEDIEPSPPEPEDNDPSPSPPTDDEIEHNEAEPPIPVADQPSPTPEQDDGNSVSLPDGTEGELEVEMEGDGEAEEVDVDTLLDEEGMDKGNEQNEPTHEESAQQNHVEDEAEVDVDDVVDDGVPPEEDEGEKEKTDEAKPSSTKKEKRKKKGSKKGKRKRKSKEQDHSVAGTDDFDDYFQ</sequence>
<feature type="compositionally biased region" description="Polar residues" evidence="2">
    <location>
        <begin position="2931"/>
        <end position="2942"/>
    </location>
</feature>
<feature type="compositionally biased region" description="Polar residues" evidence="2">
    <location>
        <begin position="124"/>
        <end position="133"/>
    </location>
</feature>
<evidence type="ECO:0000313" key="4">
    <source>
        <dbReference type="EMBL" id="KAK2959103.1"/>
    </source>
</evidence>
<feature type="coiled-coil region" evidence="1">
    <location>
        <begin position="2148"/>
        <end position="2175"/>
    </location>
</feature>
<evidence type="ECO:0000256" key="2">
    <source>
        <dbReference type="SAM" id="MobiDB-lite"/>
    </source>
</evidence>
<feature type="compositionally biased region" description="Low complexity" evidence="2">
    <location>
        <begin position="3335"/>
        <end position="3349"/>
    </location>
</feature>
<feature type="region of interest" description="Disordered" evidence="2">
    <location>
        <begin position="2627"/>
        <end position="2663"/>
    </location>
</feature>
<feature type="compositionally biased region" description="Acidic residues" evidence="2">
    <location>
        <begin position="3824"/>
        <end position="3845"/>
    </location>
</feature>
<proteinExistence type="predicted"/>
<dbReference type="Proteomes" id="UP001281761">
    <property type="component" value="Unassembled WGS sequence"/>
</dbReference>
<feature type="compositionally biased region" description="Basic and acidic residues" evidence="2">
    <location>
        <begin position="3517"/>
        <end position="3530"/>
    </location>
</feature>
<feature type="compositionally biased region" description="Basic and acidic residues" evidence="2">
    <location>
        <begin position="3553"/>
        <end position="3572"/>
    </location>
</feature>
<feature type="region of interest" description="Disordered" evidence="2">
    <location>
        <begin position="2931"/>
        <end position="2956"/>
    </location>
</feature>
<feature type="compositionally biased region" description="Polar residues" evidence="2">
    <location>
        <begin position="3316"/>
        <end position="3328"/>
    </location>
</feature>
<feature type="compositionally biased region" description="Basic residues" evidence="2">
    <location>
        <begin position="3860"/>
        <end position="3877"/>
    </location>
</feature>
<feature type="compositionally biased region" description="Basic and acidic residues" evidence="2">
    <location>
        <begin position="3290"/>
        <end position="3301"/>
    </location>
</feature>
<feature type="compositionally biased region" description="Basic and acidic residues" evidence="2">
    <location>
        <begin position="3603"/>
        <end position="3619"/>
    </location>
</feature>
<accession>A0ABQ9Y5U6</accession>
<evidence type="ECO:0000313" key="5">
    <source>
        <dbReference type="Proteomes" id="UP001281761"/>
    </source>
</evidence>
<keyword evidence="3" id="KW-0812">Transmembrane</keyword>
<gene>
    <name evidence="4" type="ORF">BLNAU_5898</name>
</gene>
<feature type="compositionally biased region" description="Basic and acidic residues" evidence="2">
    <location>
        <begin position="3579"/>
        <end position="3595"/>
    </location>
</feature>